<keyword evidence="4" id="KW-1185">Reference proteome</keyword>
<gene>
    <name evidence="3" type="ORF">HJC23_000689</name>
</gene>
<evidence type="ECO:0000313" key="3">
    <source>
        <dbReference type="EMBL" id="KAL3796936.1"/>
    </source>
</evidence>
<evidence type="ECO:0000256" key="2">
    <source>
        <dbReference type="SAM" id="SignalP"/>
    </source>
</evidence>
<reference evidence="3 4" key="1">
    <citation type="journal article" date="2020" name="G3 (Bethesda)">
        <title>Improved Reference Genome for Cyclotella cryptica CCMP332, a Model for Cell Wall Morphogenesis, Salinity Adaptation, and Lipid Production in Diatoms (Bacillariophyta).</title>
        <authorList>
            <person name="Roberts W.R."/>
            <person name="Downey K.M."/>
            <person name="Ruck E.C."/>
            <person name="Traller J.C."/>
            <person name="Alverson A.J."/>
        </authorList>
    </citation>
    <scope>NUCLEOTIDE SEQUENCE [LARGE SCALE GENOMIC DNA]</scope>
    <source>
        <strain evidence="3 4">CCMP332</strain>
    </source>
</reference>
<keyword evidence="1" id="KW-1133">Transmembrane helix</keyword>
<feature type="signal peptide" evidence="2">
    <location>
        <begin position="1"/>
        <end position="18"/>
    </location>
</feature>
<keyword evidence="1" id="KW-0472">Membrane</keyword>
<dbReference type="EMBL" id="JABMIG020000058">
    <property type="protein sequence ID" value="KAL3796936.1"/>
    <property type="molecule type" value="Genomic_DNA"/>
</dbReference>
<proteinExistence type="predicted"/>
<feature type="transmembrane region" description="Helical" evidence="1">
    <location>
        <begin position="88"/>
        <end position="108"/>
    </location>
</feature>
<evidence type="ECO:0000256" key="1">
    <source>
        <dbReference type="SAM" id="Phobius"/>
    </source>
</evidence>
<evidence type="ECO:0000313" key="4">
    <source>
        <dbReference type="Proteomes" id="UP001516023"/>
    </source>
</evidence>
<protein>
    <submittedName>
        <fullName evidence="3">Uncharacterized protein</fullName>
    </submittedName>
</protein>
<keyword evidence="2" id="KW-0732">Signal</keyword>
<dbReference type="Proteomes" id="UP001516023">
    <property type="component" value="Unassembled WGS sequence"/>
</dbReference>
<accession>A0ABD3QB45</accession>
<comment type="caution">
    <text evidence="3">The sequence shown here is derived from an EMBL/GenBank/DDBJ whole genome shotgun (WGS) entry which is preliminary data.</text>
</comment>
<keyword evidence="1" id="KW-0812">Transmembrane</keyword>
<name>A0ABD3QB45_9STRA</name>
<feature type="chain" id="PRO_5044835248" evidence="2">
    <location>
        <begin position="19"/>
        <end position="109"/>
    </location>
</feature>
<sequence>MNFLLMLASFSVDSLTHLQYQSPCFAVALYDTWLGALKNCGAQTLATRTHGTRRKNESLVGDSVDTTLPLWREDAFFMFRVRGLIERIFVFAMSYSAFLIYLGSCFFAA</sequence>
<organism evidence="3 4">
    <name type="scientific">Cyclotella cryptica</name>
    <dbReference type="NCBI Taxonomy" id="29204"/>
    <lineage>
        <taxon>Eukaryota</taxon>
        <taxon>Sar</taxon>
        <taxon>Stramenopiles</taxon>
        <taxon>Ochrophyta</taxon>
        <taxon>Bacillariophyta</taxon>
        <taxon>Coscinodiscophyceae</taxon>
        <taxon>Thalassiosirophycidae</taxon>
        <taxon>Stephanodiscales</taxon>
        <taxon>Stephanodiscaceae</taxon>
        <taxon>Cyclotella</taxon>
    </lineage>
</organism>
<dbReference type="AlphaFoldDB" id="A0ABD3QB45"/>